<dbReference type="PROSITE" id="PS00108">
    <property type="entry name" value="PROTEIN_KINASE_ST"/>
    <property type="match status" value="1"/>
</dbReference>
<dbReference type="RefSeq" id="WP_164483882.1">
    <property type="nucleotide sequence ID" value="NZ_JBHLWF010000028.1"/>
</dbReference>
<dbReference type="PANTHER" id="PTHR43289">
    <property type="entry name" value="MITOGEN-ACTIVATED PROTEIN KINASE KINASE KINASE 20-RELATED"/>
    <property type="match status" value="1"/>
</dbReference>
<evidence type="ECO:0000256" key="2">
    <source>
        <dbReference type="ARBA" id="ARBA00022741"/>
    </source>
</evidence>
<evidence type="ECO:0000313" key="6">
    <source>
        <dbReference type="EMBL" id="TCS99692.1"/>
    </source>
</evidence>
<keyword evidence="2" id="KW-0547">Nucleotide-binding</keyword>
<dbReference type="Gene3D" id="1.25.40.10">
    <property type="entry name" value="Tetratricopeptide repeat domain"/>
    <property type="match status" value="1"/>
</dbReference>
<keyword evidence="1" id="KW-0808">Transferase</keyword>
<evidence type="ECO:0000259" key="5">
    <source>
        <dbReference type="PROSITE" id="PS50011"/>
    </source>
</evidence>
<dbReference type="Pfam" id="PF00069">
    <property type="entry name" value="Pkinase"/>
    <property type="match status" value="1"/>
</dbReference>
<keyword evidence="7" id="KW-1185">Reference proteome</keyword>
<dbReference type="SUPFAM" id="SSF48452">
    <property type="entry name" value="TPR-like"/>
    <property type="match status" value="1"/>
</dbReference>
<evidence type="ECO:0000256" key="3">
    <source>
        <dbReference type="ARBA" id="ARBA00022777"/>
    </source>
</evidence>
<protein>
    <submittedName>
        <fullName evidence="6">Serine/threonine protein kinase</fullName>
    </submittedName>
</protein>
<proteinExistence type="predicted"/>
<evidence type="ECO:0000313" key="7">
    <source>
        <dbReference type="Proteomes" id="UP000294599"/>
    </source>
</evidence>
<dbReference type="SUPFAM" id="SSF56112">
    <property type="entry name" value="Protein kinase-like (PK-like)"/>
    <property type="match status" value="1"/>
</dbReference>
<evidence type="ECO:0000256" key="1">
    <source>
        <dbReference type="ARBA" id="ARBA00022679"/>
    </source>
</evidence>
<dbReference type="Proteomes" id="UP000294599">
    <property type="component" value="Unassembled WGS sequence"/>
</dbReference>
<dbReference type="GO" id="GO:0004674">
    <property type="term" value="F:protein serine/threonine kinase activity"/>
    <property type="evidence" value="ECO:0007669"/>
    <property type="project" value="UniProtKB-KW"/>
</dbReference>
<feature type="domain" description="Protein kinase" evidence="5">
    <location>
        <begin position="85"/>
        <end position="349"/>
    </location>
</feature>
<sequence length="588" mass="64418">MSRFQNLQTLLFQAVDLQDADERRRFIETACAGYAALRAELEELLAYDAESSGRVETLADRLVPISASLDESARVARPGARLGGYELIREIGKGGLGAVFLAERAGEGLRHRVAIKVIRGFPTSDVLERFRRERDLLASLRHPNIARFFDGGTTSEGQPYLVMEHVEGVVLNTWLAQRQPSVATRLRLFQALCSAVQHAHRQLIIHRDIKPANVLVRDDGDPVLLDFGIGKVLADGVEAGDGTAVHPLTPAYASPEQLQGRAATTQSDVYGLGLLLYEILSGQPLRQANGRTASVSVSRTAAGSASWMRRDAKLLRGDLDNIVRKCLSEQPERRYASVEALDADIQAWFEGRPVKAAPDAWHYRLRKLVGRHPVAVGATITVVVVLSILSARLAIERDNALLAQEQSRLDAEAENQSAAFMVELLKQASPDRSLGREISVQTLMTKASALLDEQTFSRPAIKSRLERALGEINLALGQVPASEAVLESAVRRLEQLPAPTVSDRIELASSLRQRCRARITAGRLVDARDDCQRATEIMVAVLPPDDPSLGEAWMTQAVAEVNIGLFDEAEENLRTAARISPAWARTLN</sequence>
<keyword evidence="3 6" id="KW-0418">Kinase</keyword>
<dbReference type="InterPro" id="IPR011990">
    <property type="entry name" value="TPR-like_helical_dom_sf"/>
</dbReference>
<accession>A0A4V3UUP2</accession>
<dbReference type="AlphaFoldDB" id="A0A4V3UUP2"/>
<keyword evidence="6" id="KW-0723">Serine/threonine-protein kinase</keyword>
<dbReference type="InterPro" id="IPR011009">
    <property type="entry name" value="Kinase-like_dom_sf"/>
</dbReference>
<organism evidence="6 7">
    <name type="scientific">Pseudofulvimonas gallinarii</name>
    <dbReference type="NCBI Taxonomy" id="634155"/>
    <lineage>
        <taxon>Bacteria</taxon>
        <taxon>Pseudomonadati</taxon>
        <taxon>Pseudomonadota</taxon>
        <taxon>Gammaproteobacteria</taxon>
        <taxon>Lysobacterales</taxon>
        <taxon>Rhodanobacteraceae</taxon>
        <taxon>Pseudofulvimonas</taxon>
    </lineage>
</organism>
<dbReference type="InterPro" id="IPR008271">
    <property type="entry name" value="Ser/Thr_kinase_AS"/>
</dbReference>
<comment type="caution">
    <text evidence="6">The sequence shown here is derived from an EMBL/GenBank/DDBJ whole genome shotgun (WGS) entry which is preliminary data.</text>
</comment>
<dbReference type="PROSITE" id="PS50011">
    <property type="entry name" value="PROTEIN_KINASE_DOM"/>
    <property type="match status" value="1"/>
</dbReference>
<dbReference type="InterPro" id="IPR000719">
    <property type="entry name" value="Prot_kinase_dom"/>
</dbReference>
<gene>
    <name evidence="6" type="ORF">EDC25_105126</name>
</gene>
<dbReference type="CDD" id="cd14014">
    <property type="entry name" value="STKc_PknB_like"/>
    <property type="match status" value="1"/>
</dbReference>
<dbReference type="SMART" id="SM00220">
    <property type="entry name" value="S_TKc"/>
    <property type="match status" value="1"/>
</dbReference>
<name>A0A4V3UUP2_9GAMM</name>
<dbReference type="Gene3D" id="1.10.510.10">
    <property type="entry name" value="Transferase(Phosphotransferase) domain 1"/>
    <property type="match status" value="1"/>
</dbReference>
<dbReference type="PANTHER" id="PTHR43289:SF34">
    <property type="entry name" value="SERINE_THREONINE-PROTEIN KINASE YBDM-RELATED"/>
    <property type="match status" value="1"/>
</dbReference>
<keyword evidence="4" id="KW-0067">ATP-binding</keyword>
<reference evidence="6 7" key="1">
    <citation type="submission" date="2019-03" db="EMBL/GenBank/DDBJ databases">
        <title>Genomic Encyclopedia of Type Strains, Phase IV (KMG-IV): sequencing the most valuable type-strain genomes for metagenomic binning, comparative biology and taxonomic classification.</title>
        <authorList>
            <person name="Goeker M."/>
        </authorList>
    </citation>
    <scope>NUCLEOTIDE SEQUENCE [LARGE SCALE GENOMIC DNA]</scope>
    <source>
        <strain evidence="6 7">DSM 21944</strain>
    </source>
</reference>
<dbReference type="EMBL" id="SMAF01000005">
    <property type="protein sequence ID" value="TCS99692.1"/>
    <property type="molecule type" value="Genomic_DNA"/>
</dbReference>
<evidence type="ECO:0000256" key="4">
    <source>
        <dbReference type="ARBA" id="ARBA00022840"/>
    </source>
</evidence>
<dbReference type="GO" id="GO:0005524">
    <property type="term" value="F:ATP binding"/>
    <property type="evidence" value="ECO:0007669"/>
    <property type="project" value="UniProtKB-KW"/>
</dbReference>
<dbReference type="Gene3D" id="3.30.200.20">
    <property type="entry name" value="Phosphorylase Kinase, domain 1"/>
    <property type="match status" value="1"/>
</dbReference>